<dbReference type="GeneID" id="24128847"/>
<dbReference type="KEGG" id="spar:SPRG_06499"/>
<sequence>MRARLAAAARIRRFVCPSDDCPFFVQLRRDYHDDQTTVAKPTHPQLKGLASVRAGGG</sequence>
<dbReference type="Proteomes" id="UP000030745">
    <property type="component" value="Unassembled WGS sequence"/>
</dbReference>
<keyword evidence="2" id="KW-1185">Reference proteome</keyword>
<accession>A0A067CHI5</accession>
<dbReference type="RefSeq" id="XP_012200706.1">
    <property type="nucleotide sequence ID" value="XM_012345316.1"/>
</dbReference>
<reference evidence="1 2" key="1">
    <citation type="journal article" date="2013" name="PLoS Genet.">
        <title>Distinctive expansion of potential virulence genes in the genome of the oomycete fish pathogen Saprolegnia parasitica.</title>
        <authorList>
            <person name="Jiang R.H."/>
            <person name="de Bruijn I."/>
            <person name="Haas B.J."/>
            <person name="Belmonte R."/>
            <person name="Lobach L."/>
            <person name="Christie J."/>
            <person name="van den Ackerveken G."/>
            <person name="Bottin A."/>
            <person name="Bulone V."/>
            <person name="Diaz-Moreno S.M."/>
            <person name="Dumas B."/>
            <person name="Fan L."/>
            <person name="Gaulin E."/>
            <person name="Govers F."/>
            <person name="Grenville-Briggs L.J."/>
            <person name="Horner N.R."/>
            <person name="Levin J.Z."/>
            <person name="Mammella M."/>
            <person name="Meijer H.J."/>
            <person name="Morris P."/>
            <person name="Nusbaum C."/>
            <person name="Oome S."/>
            <person name="Phillips A.J."/>
            <person name="van Rooyen D."/>
            <person name="Rzeszutek E."/>
            <person name="Saraiva M."/>
            <person name="Secombes C.J."/>
            <person name="Seidl M.F."/>
            <person name="Snel B."/>
            <person name="Stassen J.H."/>
            <person name="Sykes S."/>
            <person name="Tripathy S."/>
            <person name="van den Berg H."/>
            <person name="Vega-Arreguin J.C."/>
            <person name="Wawra S."/>
            <person name="Young S.K."/>
            <person name="Zeng Q."/>
            <person name="Dieguez-Uribeondo J."/>
            <person name="Russ C."/>
            <person name="Tyler B.M."/>
            <person name="van West P."/>
        </authorList>
    </citation>
    <scope>NUCLEOTIDE SEQUENCE [LARGE SCALE GENOMIC DNA]</scope>
    <source>
        <strain evidence="1 2">CBS 223.65</strain>
    </source>
</reference>
<evidence type="ECO:0000313" key="2">
    <source>
        <dbReference type="Proteomes" id="UP000030745"/>
    </source>
</evidence>
<protein>
    <submittedName>
        <fullName evidence="1">Uncharacterized protein</fullName>
    </submittedName>
</protein>
<evidence type="ECO:0000313" key="1">
    <source>
        <dbReference type="EMBL" id="KDO28645.1"/>
    </source>
</evidence>
<gene>
    <name evidence="1" type="ORF">SPRG_06499</name>
</gene>
<dbReference type="EMBL" id="KK583210">
    <property type="protein sequence ID" value="KDO28645.1"/>
    <property type="molecule type" value="Genomic_DNA"/>
</dbReference>
<dbReference type="AlphaFoldDB" id="A0A067CHI5"/>
<organism evidence="1 2">
    <name type="scientific">Saprolegnia parasitica (strain CBS 223.65)</name>
    <dbReference type="NCBI Taxonomy" id="695850"/>
    <lineage>
        <taxon>Eukaryota</taxon>
        <taxon>Sar</taxon>
        <taxon>Stramenopiles</taxon>
        <taxon>Oomycota</taxon>
        <taxon>Saprolegniomycetes</taxon>
        <taxon>Saprolegniales</taxon>
        <taxon>Saprolegniaceae</taxon>
        <taxon>Saprolegnia</taxon>
    </lineage>
</organism>
<dbReference type="VEuPathDB" id="FungiDB:SPRG_06499"/>
<proteinExistence type="predicted"/>
<name>A0A067CHI5_SAPPC</name>